<evidence type="ECO:0008006" key="3">
    <source>
        <dbReference type="Google" id="ProtNLM"/>
    </source>
</evidence>
<dbReference type="AlphaFoldDB" id="B5Y6J2"/>
<dbReference type="Gene3D" id="3.10.520.10">
    <property type="entry name" value="ApbE-like domains"/>
    <property type="match status" value="1"/>
</dbReference>
<proteinExistence type="predicted"/>
<dbReference type="HOGENOM" id="CLU_074757_1_0_9"/>
<name>B5Y6J2_COPPD</name>
<sequence length="250" mass="27162">MNNARRFYRSWHKGRFHSFSVGYKETDLWIGVDKTYEEMPEATLQFITRLRQQLEDYIKQNPVFLTSFKPVNDPIAVGIVRKMLDAAELAHVGPMAAVAGAVADQVGSFLSYEFGCREVIVENGGDLFVKVQQPIVVSIFAGNSPLSGRIGLEVPAGNYGICTSSGTVGPSISFGKADAVTMVARSGALADAFATYYGNQIRQPSDVRSILNSPLHPEVDTLLVIIGNTMGTVGKHQLRILEGGGNDESY</sequence>
<gene>
    <name evidence="1" type="ordered locus">COPRO5265_0017</name>
</gene>
<dbReference type="eggNOG" id="COG2122">
    <property type="taxonomic scope" value="Bacteria"/>
</dbReference>
<evidence type="ECO:0000313" key="2">
    <source>
        <dbReference type="Proteomes" id="UP000001732"/>
    </source>
</evidence>
<protein>
    <recommendedName>
        <fullName evidence="3">ApbE family lipoprotein</fullName>
    </recommendedName>
</protein>
<dbReference type="EMBL" id="CP001145">
    <property type="protein sequence ID" value="ACI17710.1"/>
    <property type="molecule type" value="Genomic_DNA"/>
</dbReference>
<dbReference type="InterPro" id="IPR003374">
    <property type="entry name" value="ApbE-like_sf"/>
</dbReference>
<reference evidence="2" key="1">
    <citation type="submission" date="2008-08" db="EMBL/GenBank/DDBJ databases">
        <title>The complete genome sequence of Coprothermobacter proteolyticus strain ATCC 5245 / DSM 5265 / BT.</title>
        <authorList>
            <person name="Dodson R.J."/>
            <person name="Durkin A.S."/>
            <person name="Wu M."/>
            <person name="Eisen J."/>
            <person name="Sutton G."/>
        </authorList>
    </citation>
    <scope>NUCLEOTIDE SEQUENCE [LARGE SCALE GENOMIC DNA]</scope>
    <source>
        <strain evidence="2">ATCC 35245 / DSM 5265 / OCM 4 / BT</strain>
    </source>
</reference>
<organism evidence="1 2">
    <name type="scientific">Coprothermobacter proteolyticus (strain ATCC 35245 / DSM 5265 / OCM 4 / BT)</name>
    <dbReference type="NCBI Taxonomy" id="309798"/>
    <lineage>
        <taxon>Bacteria</taxon>
        <taxon>Pseudomonadati</taxon>
        <taxon>Coprothermobacterota</taxon>
        <taxon>Coprothermobacteria</taxon>
        <taxon>Coprothermobacterales</taxon>
        <taxon>Coprothermobacteraceae</taxon>
        <taxon>Coprothermobacter</taxon>
    </lineage>
</organism>
<evidence type="ECO:0000313" key="1">
    <source>
        <dbReference type="EMBL" id="ACI17710.1"/>
    </source>
</evidence>
<dbReference type="SUPFAM" id="SSF143631">
    <property type="entry name" value="ApbE-like"/>
    <property type="match status" value="1"/>
</dbReference>
<dbReference type="OrthoDB" id="9787842at2"/>
<keyword evidence="2" id="KW-1185">Reference proteome</keyword>
<accession>B5Y6J2</accession>
<dbReference type="STRING" id="309798.COPRO5265_0017"/>
<dbReference type="KEGG" id="cpo:COPRO5265_0017"/>
<dbReference type="PIRSF" id="PIRSF006421">
    <property type="entry name" value="UCP006421"/>
    <property type="match status" value="1"/>
</dbReference>
<dbReference type="RefSeq" id="WP_012544362.1">
    <property type="nucleotide sequence ID" value="NC_011295.1"/>
</dbReference>
<reference evidence="1 2" key="2">
    <citation type="journal article" date="2014" name="Genome Announc.">
        <title>Complete Genome Sequence of Coprothermobacter proteolyticus DSM 5265.</title>
        <authorList>
            <person name="Alexiev A."/>
            <person name="Coil D.A."/>
            <person name="Badger J.H."/>
            <person name="Enticknap J."/>
            <person name="Ward N."/>
            <person name="Robb F.T."/>
            <person name="Eisen J.A."/>
        </authorList>
    </citation>
    <scope>NUCLEOTIDE SEQUENCE [LARGE SCALE GENOMIC DNA]</scope>
    <source>
        <strain evidence="2">ATCC 35245 / DSM 5265 / OCM 4 / BT</strain>
    </source>
</reference>
<dbReference type="Proteomes" id="UP000001732">
    <property type="component" value="Chromosome"/>
</dbReference>
<dbReference type="InterPro" id="IPR007183">
    <property type="entry name" value="UPF0280"/>
</dbReference>